<dbReference type="EMBL" id="GBXM01032971">
    <property type="protein sequence ID" value="JAH75606.1"/>
    <property type="molecule type" value="Transcribed_RNA"/>
</dbReference>
<name>A0A0E9VC64_ANGAN</name>
<reference evidence="1" key="2">
    <citation type="journal article" date="2015" name="Fish Shellfish Immunol.">
        <title>Early steps in the European eel (Anguilla anguilla)-Vibrio vulnificus interaction in the gills: Role of the RtxA13 toxin.</title>
        <authorList>
            <person name="Callol A."/>
            <person name="Pajuelo D."/>
            <person name="Ebbesson L."/>
            <person name="Teles M."/>
            <person name="MacKenzie S."/>
            <person name="Amaro C."/>
        </authorList>
    </citation>
    <scope>NUCLEOTIDE SEQUENCE</scope>
</reference>
<evidence type="ECO:0000313" key="1">
    <source>
        <dbReference type="EMBL" id="JAH75606.1"/>
    </source>
</evidence>
<protein>
    <submittedName>
        <fullName evidence="1">Uncharacterized protein</fullName>
    </submittedName>
</protein>
<reference evidence="1" key="1">
    <citation type="submission" date="2014-11" db="EMBL/GenBank/DDBJ databases">
        <authorList>
            <person name="Amaro Gonzalez C."/>
        </authorList>
    </citation>
    <scope>NUCLEOTIDE SEQUENCE</scope>
</reference>
<dbReference type="AlphaFoldDB" id="A0A0E9VC64"/>
<accession>A0A0E9VC64</accession>
<organism evidence="1">
    <name type="scientific">Anguilla anguilla</name>
    <name type="common">European freshwater eel</name>
    <name type="synonym">Muraena anguilla</name>
    <dbReference type="NCBI Taxonomy" id="7936"/>
    <lineage>
        <taxon>Eukaryota</taxon>
        <taxon>Metazoa</taxon>
        <taxon>Chordata</taxon>
        <taxon>Craniata</taxon>
        <taxon>Vertebrata</taxon>
        <taxon>Euteleostomi</taxon>
        <taxon>Actinopterygii</taxon>
        <taxon>Neopterygii</taxon>
        <taxon>Teleostei</taxon>
        <taxon>Anguilliformes</taxon>
        <taxon>Anguillidae</taxon>
        <taxon>Anguilla</taxon>
    </lineage>
</organism>
<proteinExistence type="predicted"/>
<sequence length="33" mass="3807">MELLKTSEHDVSLICNSNPGQQTAKEYIFKRLL</sequence>